<name>A0AAV7VHK1_PLEWA</name>
<keyword evidence="2" id="KW-1185">Reference proteome</keyword>
<organism evidence="1 2">
    <name type="scientific">Pleurodeles waltl</name>
    <name type="common">Iberian ribbed newt</name>
    <dbReference type="NCBI Taxonomy" id="8319"/>
    <lineage>
        <taxon>Eukaryota</taxon>
        <taxon>Metazoa</taxon>
        <taxon>Chordata</taxon>
        <taxon>Craniata</taxon>
        <taxon>Vertebrata</taxon>
        <taxon>Euteleostomi</taxon>
        <taxon>Amphibia</taxon>
        <taxon>Batrachia</taxon>
        <taxon>Caudata</taxon>
        <taxon>Salamandroidea</taxon>
        <taxon>Salamandridae</taxon>
        <taxon>Pleurodelinae</taxon>
        <taxon>Pleurodeles</taxon>
    </lineage>
</organism>
<dbReference type="Proteomes" id="UP001066276">
    <property type="component" value="Chromosome 2_1"/>
</dbReference>
<dbReference type="EMBL" id="JANPWB010000003">
    <property type="protein sequence ID" value="KAJ1201093.1"/>
    <property type="molecule type" value="Genomic_DNA"/>
</dbReference>
<accession>A0AAV7VHK1</accession>
<comment type="caution">
    <text evidence="1">The sequence shown here is derived from an EMBL/GenBank/DDBJ whole genome shotgun (WGS) entry which is preliminary data.</text>
</comment>
<evidence type="ECO:0000313" key="1">
    <source>
        <dbReference type="EMBL" id="KAJ1201093.1"/>
    </source>
</evidence>
<evidence type="ECO:0000313" key="2">
    <source>
        <dbReference type="Proteomes" id="UP001066276"/>
    </source>
</evidence>
<sequence>MASDELVWQALRLLKEASHMDLVQEGPLEQMWPAREGGKQCGIGCVALLAAMPDKEHRAHGKVARPLRRWAAASVGARVEQGQHACSALPGDGTLRKTQRVQSCKAGGDGCNAQARKDFLATR</sequence>
<reference evidence="1" key="1">
    <citation type="journal article" date="2022" name="bioRxiv">
        <title>Sequencing and chromosome-scale assembly of the giantPleurodeles waltlgenome.</title>
        <authorList>
            <person name="Brown T."/>
            <person name="Elewa A."/>
            <person name="Iarovenko S."/>
            <person name="Subramanian E."/>
            <person name="Araus A.J."/>
            <person name="Petzold A."/>
            <person name="Susuki M."/>
            <person name="Suzuki K.-i.T."/>
            <person name="Hayashi T."/>
            <person name="Toyoda A."/>
            <person name="Oliveira C."/>
            <person name="Osipova E."/>
            <person name="Leigh N.D."/>
            <person name="Simon A."/>
            <person name="Yun M.H."/>
        </authorList>
    </citation>
    <scope>NUCLEOTIDE SEQUENCE</scope>
    <source>
        <strain evidence="1">20211129_DDA</strain>
        <tissue evidence="1">Liver</tissue>
    </source>
</reference>
<dbReference type="AlphaFoldDB" id="A0AAV7VHK1"/>
<protein>
    <submittedName>
        <fullName evidence="1">Uncharacterized protein</fullName>
    </submittedName>
</protein>
<proteinExistence type="predicted"/>
<gene>
    <name evidence="1" type="ORF">NDU88_004908</name>
</gene>